<dbReference type="Pfam" id="PF00403">
    <property type="entry name" value="HMA"/>
    <property type="match status" value="1"/>
</dbReference>
<dbReference type="InterPro" id="IPR006121">
    <property type="entry name" value="HMA_dom"/>
</dbReference>
<reference evidence="3 4" key="1">
    <citation type="submission" date="2019-03" db="EMBL/GenBank/DDBJ databases">
        <title>Genomic Encyclopedia of Type Strains, Phase IV (KMG-IV): sequencing the most valuable type-strain genomes for metagenomic binning, comparative biology and taxonomic classification.</title>
        <authorList>
            <person name="Goeker M."/>
        </authorList>
    </citation>
    <scope>NUCLEOTIDE SEQUENCE [LARGE SCALE GENOMIC DNA]</scope>
    <source>
        <strain evidence="3 4">DSM 21100</strain>
    </source>
</reference>
<dbReference type="GO" id="GO:0046872">
    <property type="term" value="F:metal ion binding"/>
    <property type="evidence" value="ECO:0007669"/>
    <property type="project" value="UniProtKB-KW"/>
</dbReference>
<keyword evidence="1" id="KW-0479">Metal-binding</keyword>
<dbReference type="Gene3D" id="3.30.70.100">
    <property type="match status" value="1"/>
</dbReference>
<dbReference type="RefSeq" id="WP_132129758.1">
    <property type="nucleotide sequence ID" value="NZ_CP042432.1"/>
</dbReference>
<evidence type="ECO:0000313" key="4">
    <source>
        <dbReference type="Proteomes" id="UP000295807"/>
    </source>
</evidence>
<feature type="domain" description="HMA" evidence="2">
    <location>
        <begin position="1"/>
        <end position="66"/>
    </location>
</feature>
<gene>
    <name evidence="3" type="ORF">EDD80_108150</name>
</gene>
<protein>
    <submittedName>
        <fullName evidence="3">Copper chaperone CopZ</fullName>
    </submittedName>
</protein>
<dbReference type="SUPFAM" id="SSF55008">
    <property type="entry name" value="HMA, heavy metal-associated domain"/>
    <property type="match status" value="1"/>
</dbReference>
<dbReference type="InterPro" id="IPR017969">
    <property type="entry name" value="Heavy-metal-associated_CS"/>
</dbReference>
<keyword evidence="4" id="KW-1185">Reference proteome</keyword>
<dbReference type="Proteomes" id="UP000295807">
    <property type="component" value="Unassembled WGS sequence"/>
</dbReference>
<evidence type="ECO:0000259" key="2">
    <source>
        <dbReference type="PROSITE" id="PS50846"/>
    </source>
</evidence>
<comment type="caution">
    <text evidence="3">The sequence shown here is derived from an EMBL/GenBank/DDBJ whole genome shotgun (WGS) entry which is preliminary data.</text>
</comment>
<sequence>MKKTYAISGMTCSGCAGVVRNVLSGVEGVENVEVSLEKNEAVVEMNQEVATTELEAALAKTPYKLSGPGSSGL</sequence>
<evidence type="ECO:0000256" key="1">
    <source>
        <dbReference type="ARBA" id="ARBA00022723"/>
    </source>
</evidence>
<name>A0A4R3KQC8_9SPHI</name>
<evidence type="ECO:0000313" key="3">
    <source>
        <dbReference type="EMBL" id="TCS86357.1"/>
    </source>
</evidence>
<dbReference type="PROSITE" id="PS01047">
    <property type="entry name" value="HMA_1"/>
    <property type="match status" value="1"/>
</dbReference>
<dbReference type="PROSITE" id="PS50846">
    <property type="entry name" value="HMA_2"/>
    <property type="match status" value="1"/>
</dbReference>
<dbReference type="InterPro" id="IPR036163">
    <property type="entry name" value="HMA_dom_sf"/>
</dbReference>
<proteinExistence type="predicted"/>
<dbReference type="EMBL" id="SMAD01000008">
    <property type="protein sequence ID" value="TCS86357.1"/>
    <property type="molecule type" value="Genomic_DNA"/>
</dbReference>
<dbReference type="AlphaFoldDB" id="A0A4R3KQC8"/>
<accession>A0A4R3KQC8</accession>
<organism evidence="3 4">
    <name type="scientific">Anseongella ginsenosidimutans</name>
    <dbReference type="NCBI Taxonomy" id="496056"/>
    <lineage>
        <taxon>Bacteria</taxon>
        <taxon>Pseudomonadati</taxon>
        <taxon>Bacteroidota</taxon>
        <taxon>Sphingobacteriia</taxon>
        <taxon>Sphingobacteriales</taxon>
        <taxon>Sphingobacteriaceae</taxon>
        <taxon>Anseongella</taxon>
    </lineage>
</organism>
<dbReference type="CDD" id="cd00371">
    <property type="entry name" value="HMA"/>
    <property type="match status" value="1"/>
</dbReference>